<feature type="non-terminal residue" evidence="2">
    <location>
        <position position="168"/>
    </location>
</feature>
<comment type="caution">
    <text evidence="2">The sequence shown here is derived from an EMBL/GenBank/DDBJ whole genome shotgun (WGS) entry which is preliminary data.</text>
</comment>
<organism evidence="2 3">
    <name type="scientific">Rotaria magnacalcarata</name>
    <dbReference type="NCBI Taxonomy" id="392030"/>
    <lineage>
        <taxon>Eukaryota</taxon>
        <taxon>Metazoa</taxon>
        <taxon>Spiralia</taxon>
        <taxon>Gnathifera</taxon>
        <taxon>Rotifera</taxon>
        <taxon>Eurotatoria</taxon>
        <taxon>Bdelloidea</taxon>
        <taxon>Philodinida</taxon>
        <taxon>Philodinidae</taxon>
        <taxon>Rotaria</taxon>
    </lineage>
</organism>
<dbReference type="Pfam" id="PF02174">
    <property type="entry name" value="IRS"/>
    <property type="match status" value="1"/>
</dbReference>
<feature type="non-terminal residue" evidence="2">
    <location>
        <position position="1"/>
    </location>
</feature>
<dbReference type="InterPro" id="IPR011993">
    <property type="entry name" value="PH-like_dom_sf"/>
</dbReference>
<dbReference type="PANTHER" id="PTHR19981:SF1">
    <property type="entry name" value="RHEA, ISOFORM B"/>
    <property type="match status" value="1"/>
</dbReference>
<feature type="domain" description="IRS-type PTB" evidence="1">
    <location>
        <begin position="1"/>
        <end position="32"/>
    </location>
</feature>
<name>A0A8S3E7F1_9BILA</name>
<accession>A0A8S3E7F1</accession>
<evidence type="ECO:0000313" key="3">
    <source>
        <dbReference type="Proteomes" id="UP000681967"/>
    </source>
</evidence>
<dbReference type="Gene3D" id="2.30.29.30">
    <property type="entry name" value="Pleckstrin-homology domain (PH domain)/Phosphotyrosine-binding domain (PTB)"/>
    <property type="match status" value="1"/>
</dbReference>
<dbReference type="PANTHER" id="PTHR19981">
    <property type="entry name" value="TALIN"/>
    <property type="match status" value="1"/>
</dbReference>
<dbReference type="InterPro" id="IPR002404">
    <property type="entry name" value="IRS_PTB"/>
</dbReference>
<dbReference type="EMBL" id="CAJOBH010225784">
    <property type="protein sequence ID" value="CAF5049752.1"/>
    <property type="molecule type" value="Genomic_DNA"/>
</dbReference>
<dbReference type="GO" id="GO:0005886">
    <property type="term" value="C:plasma membrane"/>
    <property type="evidence" value="ECO:0007669"/>
    <property type="project" value="TreeGrafter"/>
</dbReference>
<dbReference type="GO" id="GO:0030036">
    <property type="term" value="P:actin cytoskeleton organization"/>
    <property type="evidence" value="ECO:0007669"/>
    <property type="project" value="TreeGrafter"/>
</dbReference>
<protein>
    <recommendedName>
        <fullName evidence="1">IRS-type PTB domain-containing protein</fullName>
    </recommendedName>
</protein>
<evidence type="ECO:0000313" key="2">
    <source>
        <dbReference type="EMBL" id="CAF5049752.1"/>
    </source>
</evidence>
<dbReference type="GO" id="GO:0098609">
    <property type="term" value="P:cell-cell adhesion"/>
    <property type="evidence" value="ECO:0007669"/>
    <property type="project" value="TreeGrafter"/>
</dbReference>
<gene>
    <name evidence="2" type="ORF">BYL167_LOCUS57922</name>
</gene>
<dbReference type="AlphaFoldDB" id="A0A8S3E7F1"/>
<dbReference type="Proteomes" id="UP000681967">
    <property type="component" value="Unassembled WGS sequence"/>
</dbReference>
<sequence>DFGDYASAYYSVQTHEGQQISQLIAGYIDIILKKRKDRDDNTMGDHIPDEEATIIEDIIAPGKATIIQPNRPPVDYVRQENVYSPPLIRGTFSENTNHADHQQKGEYFTSKIHEQPKSLSDIHRSNGCTTLFSTIENARNTANAIQSHLSHELTMEYTQQSQPISSIT</sequence>
<dbReference type="GO" id="GO:0005737">
    <property type="term" value="C:cytoplasm"/>
    <property type="evidence" value="ECO:0007669"/>
    <property type="project" value="TreeGrafter"/>
</dbReference>
<evidence type="ECO:0000259" key="1">
    <source>
        <dbReference type="Pfam" id="PF02174"/>
    </source>
</evidence>
<proteinExistence type="predicted"/>
<reference evidence="2" key="1">
    <citation type="submission" date="2021-02" db="EMBL/GenBank/DDBJ databases">
        <authorList>
            <person name="Nowell W R."/>
        </authorList>
    </citation>
    <scope>NUCLEOTIDE SEQUENCE</scope>
</reference>